<evidence type="ECO:0000313" key="2">
    <source>
        <dbReference type="EMBL" id="VEL30797.1"/>
    </source>
</evidence>
<gene>
    <name evidence="2" type="ORF">PXEA_LOCUS24237</name>
</gene>
<dbReference type="Proteomes" id="UP000784294">
    <property type="component" value="Unassembled WGS sequence"/>
</dbReference>
<dbReference type="PANTHER" id="PTHR11142">
    <property type="entry name" value="PSEUDOURIDYLATE SYNTHASE"/>
    <property type="match status" value="1"/>
</dbReference>
<dbReference type="InterPro" id="IPR001406">
    <property type="entry name" value="PsdUridine_synth_TruA"/>
</dbReference>
<evidence type="ECO:0000313" key="3">
    <source>
        <dbReference type="Proteomes" id="UP000784294"/>
    </source>
</evidence>
<accession>A0A3S5CRM5</accession>
<proteinExistence type="predicted"/>
<dbReference type="GO" id="GO:0003723">
    <property type="term" value="F:RNA binding"/>
    <property type="evidence" value="ECO:0007669"/>
    <property type="project" value="InterPro"/>
</dbReference>
<dbReference type="GO" id="GO:0009982">
    <property type="term" value="F:pseudouridine synthase activity"/>
    <property type="evidence" value="ECO:0007669"/>
    <property type="project" value="InterPro"/>
</dbReference>
<dbReference type="GO" id="GO:0005634">
    <property type="term" value="C:nucleus"/>
    <property type="evidence" value="ECO:0007669"/>
    <property type="project" value="TreeGrafter"/>
</dbReference>
<sequence>MVSTGAKRVASLVESQEDKSPPAKKCARARTVAILIINPLFITIEGELLKALLAAGLISNEQFERPSKLRDFDNVVPALNSSLPDDIRVLDVFRTTRSFHAKGNASHRVYKYIMPSFALAPKDEFIIASTQHEYRITAERVIEVNELLHHYVGTHNFYNFTSRRQVFIS</sequence>
<dbReference type="GO" id="GO:0031119">
    <property type="term" value="P:tRNA pseudouridine synthesis"/>
    <property type="evidence" value="ECO:0007669"/>
    <property type="project" value="TreeGrafter"/>
</dbReference>
<dbReference type="SUPFAM" id="SSF55120">
    <property type="entry name" value="Pseudouridine synthase"/>
    <property type="match status" value="1"/>
</dbReference>
<dbReference type="InterPro" id="IPR020103">
    <property type="entry name" value="PsdUridine_synth_cat_dom_sf"/>
</dbReference>
<keyword evidence="3" id="KW-1185">Reference proteome</keyword>
<reference evidence="2" key="1">
    <citation type="submission" date="2018-11" db="EMBL/GenBank/DDBJ databases">
        <authorList>
            <consortium name="Pathogen Informatics"/>
        </authorList>
    </citation>
    <scope>NUCLEOTIDE SEQUENCE</scope>
</reference>
<feature type="region of interest" description="Disordered" evidence="1">
    <location>
        <begin position="1"/>
        <end position="21"/>
    </location>
</feature>
<dbReference type="PANTHER" id="PTHR11142:SF4">
    <property type="entry name" value="PSEUDOURIDYLATE SYNTHASE 1 HOMOLOG"/>
    <property type="match status" value="1"/>
</dbReference>
<protein>
    <submittedName>
        <fullName evidence="2">Uncharacterized protein</fullName>
    </submittedName>
</protein>
<dbReference type="EMBL" id="CAAALY010115686">
    <property type="protein sequence ID" value="VEL30797.1"/>
    <property type="molecule type" value="Genomic_DNA"/>
</dbReference>
<evidence type="ECO:0000256" key="1">
    <source>
        <dbReference type="SAM" id="MobiDB-lite"/>
    </source>
</evidence>
<comment type="caution">
    <text evidence="2">The sequence shown here is derived from an EMBL/GenBank/DDBJ whole genome shotgun (WGS) entry which is preliminary data.</text>
</comment>
<name>A0A3S5CRM5_9PLAT</name>
<dbReference type="InterPro" id="IPR020095">
    <property type="entry name" value="PsdUridine_synth_TruA_C"/>
</dbReference>
<dbReference type="GO" id="GO:1990481">
    <property type="term" value="P:mRNA pseudouridine synthesis"/>
    <property type="evidence" value="ECO:0007669"/>
    <property type="project" value="TreeGrafter"/>
</dbReference>
<dbReference type="Gene3D" id="3.30.70.660">
    <property type="entry name" value="Pseudouridine synthase I, catalytic domain, C-terminal subdomain"/>
    <property type="match status" value="1"/>
</dbReference>
<dbReference type="AlphaFoldDB" id="A0A3S5CRM5"/>
<organism evidence="2 3">
    <name type="scientific">Protopolystoma xenopodis</name>
    <dbReference type="NCBI Taxonomy" id="117903"/>
    <lineage>
        <taxon>Eukaryota</taxon>
        <taxon>Metazoa</taxon>
        <taxon>Spiralia</taxon>
        <taxon>Lophotrochozoa</taxon>
        <taxon>Platyhelminthes</taxon>
        <taxon>Monogenea</taxon>
        <taxon>Polyopisthocotylea</taxon>
        <taxon>Polystomatidea</taxon>
        <taxon>Polystomatidae</taxon>
        <taxon>Protopolystoma</taxon>
    </lineage>
</organism>
<dbReference type="OrthoDB" id="10256309at2759"/>